<dbReference type="GO" id="GO:0015035">
    <property type="term" value="F:protein-disulfide reductase activity"/>
    <property type="evidence" value="ECO:0007669"/>
    <property type="project" value="InterPro"/>
</dbReference>
<feature type="transmembrane region" description="Helical" evidence="5">
    <location>
        <begin position="70"/>
        <end position="90"/>
    </location>
</feature>
<gene>
    <name evidence="6" type="ORF">BAU07_21315</name>
</gene>
<evidence type="ECO:0000313" key="7">
    <source>
        <dbReference type="Proteomes" id="UP000091926"/>
    </source>
</evidence>
<evidence type="ECO:0000256" key="4">
    <source>
        <dbReference type="ARBA" id="ARBA00023136"/>
    </source>
</evidence>
<dbReference type="OrthoDB" id="3711263at2"/>
<dbReference type="InterPro" id="IPR003752">
    <property type="entry name" value="DiS_bond_form_DsbB/BdbC"/>
</dbReference>
<dbReference type="AlphaFoldDB" id="A0A193GIA5"/>
<evidence type="ECO:0000256" key="3">
    <source>
        <dbReference type="ARBA" id="ARBA00022989"/>
    </source>
</evidence>
<protein>
    <submittedName>
        <fullName evidence="6">Disulfide bond formation protein DsbB</fullName>
    </submittedName>
</protein>
<dbReference type="KEGG" id="bfz:BAU07_21315"/>
<name>A0A193GIA5_9BORD</name>
<evidence type="ECO:0000256" key="1">
    <source>
        <dbReference type="ARBA" id="ARBA00004141"/>
    </source>
</evidence>
<dbReference type="STRING" id="463014.BAU07_21315"/>
<keyword evidence="4 5" id="KW-0472">Membrane</keyword>
<dbReference type="EMBL" id="CP016172">
    <property type="protein sequence ID" value="ANN79323.1"/>
    <property type="molecule type" value="Genomic_DNA"/>
</dbReference>
<evidence type="ECO:0000313" key="6">
    <source>
        <dbReference type="EMBL" id="ANN79323.1"/>
    </source>
</evidence>
<accession>A0A193GIA5</accession>
<sequence>MQFASRTAHPASALLNLLALLGITAILVLAFAWQIVFNELPCPLCLLQRLAFILAGIGMLLNLRFGASPAHYAMVILASAGGIVVAGRQLLLHQAPGDAGYGSTLLGLHFYTWAVLAFAALILWCAVMLVLDRKAGDTAAPRRVGVISAAVMGLFFLVTLVNAGSTTLECGFGPCPDNPTEYQWLVPVAAPG</sequence>
<proteinExistence type="predicted"/>
<dbReference type="SUPFAM" id="SSF158442">
    <property type="entry name" value="DsbB-like"/>
    <property type="match status" value="1"/>
</dbReference>
<feature type="transmembrane region" description="Helical" evidence="5">
    <location>
        <begin position="110"/>
        <end position="131"/>
    </location>
</feature>
<keyword evidence="7" id="KW-1185">Reference proteome</keyword>
<keyword evidence="2 5" id="KW-0812">Transmembrane</keyword>
<dbReference type="GO" id="GO:0006457">
    <property type="term" value="P:protein folding"/>
    <property type="evidence" value="ECO:0007669"/>
    <property type="project" value="InterPro"/>
</dbReference>
<dbReference type="Proteomes" id="UP000091926">
    <property type="component" value="Chromosome"/>
</dbReference>
<keyword evidence="3 5" id="KW-1133">Transmembrane helix</keyword>
<feature type="transmembrane region" description="Helical" evidence="5">
    <location>
        <begin position="143"/>
        <end position="161"/>
    </location>
</feature>
<evidence type="ECO:0000256" key="5">
    <source>
        <dbReference type="SAM" id="Phobius"/>
    </source>
</evidence>
<comment type="subcellular location">
    <subcellularLocation>
        <location evidence="1">Membrane</location>
        <topology evidence="1">Multi-pass membrane protein</topology>
    </subcellularLocation>
</comment>
<dbReference type="Gene3D" id="1.20.1550.10">
    <property type="entry name" value="DsbB-like"/>
    <property type="match status" value="1"/>
</dbReference>
<dbReference type="RefSeq" id="WP_066662160.1">
    <property type="nucleotide sequence ID" value="NZ_CBCSCL010000007.1"/>
</dbReference>
<organism evidence="6 7">
    <name type="scientific">Bordetella flabilis</name>
    <dbReference type="NCBI Taxonomy" id="463014"/>
    <lineage>
        <taxon>Bacteria</taxon>
        <taxon>Pseudomonadati</taxon>
        <taxon>Pseudomonadota</taxon>
        <taxon>Betaproteobacteria</taxon>
        <taxon>Burkholderiales</taxon>
        <taxon>Alcaligenaceae</taxon>
        <taxon>Bordetella</taxon>
    </lineage>
</organism>
<reference evidence="6 7" key="1">
    <citation type="submission" date="2016-06" db="EMBL/GenBank/DDBJ databases">
        <title>Complete genome sequences of Bordetella bronchialis and Bordetella flabilis.</title>
        <authorList>
            <person name="LiPuma J.J."/>
            <person name="Spilker T."/>
        </authorList>
    </citation>
    <scope>NUCLEOTIDE SEQUENCE [LARGE SCALE GENOMIC DNA]</scope>
    <source>
        <strain evidence="6 7">AU10664</strain>
    </source>
</reference>
<evidence type="ECO:0000256" key="2">
    <source>
        <dbReference type="ARBA" id="ARBA00022692"/>
    </source>
</evidence>
<dbReference type="Pfam" id="PF02600">
    <property type="entry name" value="DsbB"/>
    <property type="match status" value="1"/>
</dbReference>
<feature type="transmembrane region" description="Helical" evidence="5">
    <location>
        <begin position="46"/>
        <end position="63"/>
    </location>
</feature>
<feature type="transmembrane region" description="Helical" evidence="5">
    <location>
        <begin position="12"/>
        <end position="34"/>
    </location>
</feature>
<dbReference type="InterPro" id="IPR023380">
    <property type="entry name" value="DsbB-like_sf"/>
</dbReference>
<dbReference type="GO" id="GO:0016020">
    <property type="term" value="C:membrane"/>
    <property type="evidence" value="ECO:0007669"/>
    <property type="project" value="UniProtKB-SubCell"/>
</dbReference>